<dbReference type="EMBL" id="UINC01082653">
    <property type="protein sequence ID" value="SVC27616.1"/>
    <property type="molecule type" value="Genomic_DNA"/>
</dbReference>
<dbReference type="Gene3D" id="1.50.10.20">
    <property type="match status" value="1"/>
</dbReference>
<proteinExistence type="predicted"/>
<sequence>MAVPSLCALALSTIWPIGTIAAQVKKDEVPTGNPFQKDKVDKAIDKAVRFLGSKQQSDGSIADRGNQSTMTSLAVMSMAAVGNQPVHPTTEGRVMRKGLDYVLREDRQDDHGYFGNRDGGRMYGHGIITLMLCEMLGMGLDEEQDQRIRKRSQKAIDLILRSQKVPKSASHQGGWRYSPDSRDADLSVTIWQLMSLRSAKNS</sequence>
<gene>
    <name evidence="1" type="ORF">METZ01_LOCUS280470</name>
</gene>
<feature type="non-terminal residue" evidence="1">
    <location>
        <position position="202"/>
    </location>
</feature>
<evidence type="ECO:0008006" key="2">
    <source>
        <dbReference type="Google" id="ProtNLM"/>
    </source>
</evidence>
<name>A0A382KTD7_9ZZZZ</name>
<dbReference type="AlphaFoldDB" id="A0A382KTD7"/>
<dbReference type="SUPFAM" id="SSF48239">
    <property type="entry name" value="Terpenoid cyclases/Protein prenyltransferases"/>
    <property type="match status" value="1"/>
</dbReference>
<accession>A0A382KTD7</accession>
<organism evidence="1">
    <name type="scientific">marine metagenome</name>
    <dbReference type="NCBI Taxonomy" id="408172"/>
    <lineage>
        <taxon>unclassified sequences</taxon>
        <taxon>metagenomes</taxon>
        <taxon>ecological metagenomes</taxon>
    </lineage>
</organism>
<reference evidence="1" key="1">
    <citation type="submission" date="2018-05" db="EMBL/GenBank/DDBJ databases">
        <authorList>
            <person name="Lanie J.A."/>
            <person name="Ng W.-L."/>
            <person name="Kazmierczak K.M."/>
            <person name="Andrzejewski T.M."/>
            <person name="Davidsen T.M."/>
            <person name="Wayne K.J."/>
            <person name="Tettelin H."/>
            <person name="Glass J.I."/>
            <person name="Rusch D."/>
            <person name="Podicherti R."/>
            <person name="Tsui H.-C.T."/>
            <person name="Winkler M.E."/>
        </authorList>
    </citation>
    <scope>NUCLEOTIDE SEQUENCE</scope>
</reference>
<evidence type="ECO:0000313" key="1">
    <source>
        <dbReference type="EMBL" id="SVC27616.1"/>
    </source>
</evidence>
<dbReference type="InterPro" id="IPR008930">
    <property type="entry name" value="Terpenoid_cyclase/PrenylTrfase"/>
</dbReference>
<protein>
    <recommendedName>
        <fullName evidence="2">Squalene cyclase C-terminal domain-containing protein</fullName>
    </recommendedName>
</protein>